<evidence type="ECO:0000313" key="15">
    <source>
        <dbReference type="Proteomes" id="UP000236311"/>
    </source>
</evidence>
<dbReference type="NCBIfam" id="TIGR00797">
    <property type="entry name" value="matE"/>
    <property type="match status" value="1"/>
</dbReference>
<dbReference type="GO" id="GO:0042910">
    <property type="term" value="F:xenobiotic transmembrane transporter activity"/>
    <property type="evidence" value="ECO:0007669"/>
    <property type="project" value="InterPro"/>
</dbReference>
<evidence type="ECO:0000256" key="13">
    <source>
        <dbReference type="SAM" id="Phobius"/>
    </source>
</evidence>
<feature type="transmembrane region" description="Helical" evidence="13">
    <location>
        <begin position="132"/>
        <end position="150"/>
    </location>
</feature>
<evidence type="ECO:0000256" key="3">
    <source>
        <dbReference type="ARBA" id="ARBA00010199"/>
    </source>
</evidence>
<dbReference type="GO" id="GO:0015297">
    <property type="term" value="F:antiporter activity"/>
    <property type="evidence" value="ECO:0007669"/>
    <property type="project" value="UniProtKB-KW"/>
</dbReference>
<feature type="transmembrane region" description="Helical" evidence="13">
    <location>
        <begin position="245"/>
        <end position="268"/>
    </location>
</feature>
<sequence>MGMFQYKKEDISKTLNMAWPAMLESFFAAFAGLVDSLMVSSLGYHAVAAVGLTTQPKFLGLALFIAANVAISALVARRNGEGKKREANQIFATFLIFIVAASIMLSVLLVVFADPIIRLCGSEELTHDSAVLYFRIIMGGMIFNVIQMGVNSAQRGAGNTRITMRTNLVSNTVNILFNYLLIQGHFGFPALGIRGAALATVLGTVVSSIMSVMSVWKEDNFISIPYLLKEKIMPSLEALKNIIKVGYSVFAEQVLMRIGFMLTAIMAADQGTSAMAAHQVGMNIMGLSFSFGDGLQATAVALIGYSLGAKQPEQAKQYGKTCRMIGGVISVILAAIYFGGAGALMRLFFEEEEIVSIGVSIMHVIIFVVILQIAQVIYMGCLRGAGDTLYTAIASTVSVTIMRTLGSYFFGYILNMGITGIWFGVIADQLSRFILANIRFRQGKWTEIKI</sequence>
<dbReference type="InterPro" id="IPR048279">
    <property type="entry name" value="MdtK-like"/>
</dbReference>
<evidence type="ECO:0000313" key="14">
    <source>
        <dbReference type="EMBL" id="SOY28264.1"/>
    </source>
</evidence>
<dbReference type="GO" id="GO:0005886">
    <property type="term" value="C:plasma membrane"/>
    <property type="evidence" value="ECO:0007669"/>
    <property type="project" value="UniProtKB-SubCell"/>
</dbReference>
<dbReference type="AlphaFoldDB" id="A0A2K4ZCT7"/>
<reference evidence="14 15" key="1">
    <citation type="submission" date="2018-01" db="EMBL/GenBank/DDBJ databases">
        <authorList>
            <person name="Gaut B.S."/>
            <person name="Morton B.R."/>
            <person name="Clegg M.T."/>
            <person name="Duvall M.R."/>
        </authorList>
    </citation>
    <scope>NUCLEOTIDE SEQUENCE [LARGE SCALE GENOMIC DNA]</scope>
    <source>
        <strain evidence="14">GP69</strain>
    </source>
</reference>
<feature type="transmembrane region" description="Helical" evidence="13">
    <location>
        <begin position="88"/>
        <end position="112"/>
    </location>
</feature>
<dbReference type="PANTHER" id="PTHR43298:SF2">
    <property type="entry name" value="FMN_FAD EXPORTER YEEO-RELATED"/>
    <property type="match status" value="1"/>
</dbReference>
<name>A0A2K4ZCT7_9FIRM</name>
<keyword evidence="15" id="KW-1185">Reference proteome</keyword>
<dbReference type="InterPro" id="IPR050222">
    <property type="entry name" value="MATE_MdtK"/>
</dbReference>
<dbReference type="CDD" id="cd13137">
    <property type="entry name" value="MATE_NorM_like"/>
    <property type="match status" value="1"/>
</dbReference>
<accession>A0A2K4ZCT7</accession>
<dbReference type="EMBL" id="OFSM01000004">
    <property type="protein sequence ID" value="SOY28264.1"/>
    <property type="molecule type" value="Genomic_DNA"/>
</dbReference>
<feature type="transmembrane region" description="Helical" evidence="13">
    <location>
        <begin position="58"/>
        <end position="76"/>
    </location>
</feature>
<feature type="transmembrane region" description="Helical" evidence="13">
    <location>
        <begin position="193"/>
        <end position="216"/>
    </location>
</feature>
<feature type="transmembrane region" description="Helical" evidence="13">
    <location>
        <begin position="162"/>
        <end position="181"/>
    </location>
</feature>
<evidence type="ECO:0000256" key="12">
    <source>
        <dbReference type="ARBA" id="ARBA00031636"/>
    </source>
</evidence>
<dbReference type="PIRSF" id="PIRSF006603">
    <property type="entry name" value="DinF"/>
    <property type="match status" value="1"/>
</dbReference>
<keyword evidence="5" id="KW-0813">Transport</keyword>
<proteinExistence type="inferred from homology"/>
<feature type="transmembrane region" description="Helical" evidence="13">
    <location>
        <begin position="416"/>
        <end position="435"/>
    </location>
</feature>
<evidence type="ECO:0000256" key="5">
    <source>
        <dbReference type="ARBA" id="ARBA00022448"/>
    </source>
</evidence>
<feature type="transmembrane region" description="Helical" evidence="13">
    <location>
        <begin position="324"/>
        <end position="348"/>
    </location>
</feature>
<comment type="subcellular location">
    <subcellularLocation>
        <location evidence="2">Cell membrane</location>
        <topology evidence="2">Multi-pass membrane protein</topology>
    </subcellularLocation>
</comment>
<keyword evidence="11 13" id="KW-0472">Membrane</keyword>
<organism evidence="14 15">
    <name type="scientific">Acetatifactor muris</name>
    <dbReference type="NCBI Taxonomy" id="879566"/>
    <lineage>
        <taxon>Bacteria</taxon>
        <taxon>Bacillati</taxon>
        <taxon>Bacillota</taxon>
        <taxon>Clostridia</taxon>
        <taxon>Lachnospirales</taxon>
        <taxon>Lachnospiraceae</taxon>
        <taxon>Acetatifactor</taxon>
    </lineage>
</organism>
<evidence type="ECO:0000256" key="2">
    <source>
        <dbReference type="ARBA" id="ARBA00004651"/>
    </source>
</evidence>
<feature type="transmembrane region" description="Helical" evidence="13">
    <location>
        <begin position="354"/>
        <end position="377"/>
    </location>
</feature>
<evidence type="ECO:0000256" key="11">
    <source>
        <dbReference type="ARBA" id="ARBA00023136"/>
    </source>
</evidence>
<dbReference type="Pfam" id="PF01554">
    <property type="entry name" value="MatE"/>
    <property type="match status" value="2"/>
</dbReference>
<evidence type="ECO:0000256" key="6">
    <source>
        <dbReference type="ARBA" id="ARBA00022449"/>
    </source>
</evidence>
<comment type="function">
    <text evidence="1">Multidrug efflux pump.</text>
</comment>
<evidence type="ECO:0000256" key="10">
    <source>
        <dbReference type="ARBA" id="ARBA00023065"/>
    </source>
</evidence>
<evidence type="ECO:0000256" key="7">
    <source>
        <dbReference type="ARBA" id="ARBA00022475"/>
    </source>
</evidence>
<keyword evidence="7" id="KW-1003">Cell membrane</keyword>
<dbReference type="Proteomes" id="UP000236311">
    <property type="component" value="Unassembled WGS sequence"/>
</dbReference>
<dbReference type="InterPro" id="IPR002528">
    <property type="entry name" value="MATE_fam"/>
</dbReference>
<evidence type="ECO:0000256" key="9">
    <source>
        <dbReference type="ARBA" id="ARBA00022989"/>
    </source>
</evidence>
<evidence type="ECO:0000256" key="4">
    <source>
        <dbReference type="ARBA" id="ARBA00020268"/>
    </source>
</evidence>
<gene>
    <name evidence="14" type="primary">mdtK_1</name>
    <name evidence="14" type="ORF">AMURIS_00971</name>
</gene>
<feature type="transmembrane region" description="Helical" evidence="13">
    <location>
        <begin position="280"/>
        <end position="303"/>
    </location>
</feature>
<evidence type="ECO:0000256" key="8">
    <source>
        <dbReference type="ARBA" id="ARBA00022692"/>
    </source>
</evidence>
<keyword evidence="10" id="KW-0406">Ion transport</keyword>
<keyword evidence="9 13" id="KW-1133">Transmembrane helix</keyword>
<keyword evidence="8 13" id="KW-0812">Transmembrane</keyword>
<comment type="similarity">
    <text evidence="3">Belongs to the multi antimicrobial extrusion (MATE) (TC 2.A.66.1) family.</text>
</comment>
<keyword evidence="6" id="KW-0050">Antiport</keyword>
<protein>
    <recommendedName>
        <fullName evidence="4">Probable multidrug resistance protein NorM</fullName>
    </recommendedName>
    <alternativeName>
        <fullName evidence="12">Multidrug-efflux transporter</fullName>
    </alternativeName>
</protein>
<dbReference type="PANTHER" id="PTHR43298">
    <property type="entry name" value="MULTIDRUG RESISTANCE PROTEIN NORM-RELATED"/>
    <property type="match status" value="1"/>
</dbReference>
<evidence type="ECO:0000256" key="1">
    <source>
        <dbReference type="ARBA" id="ARBA00003408"/>
    </source>
</evidence>
<dbReference type="GO" id="GO:0006811">
    <property type="term" value="P:monoatomic ion transport"/>
    <property type="evidence" value="ECO:0007669"/>
    <property type="project" value="UniProtKB-KW"/>
</dbReference>
<feature type="transmembrane region" description="Helical" evidence="13">
    <location>
        <begin position="21"/>
        <end position="46"/>
    </location>
</feature>